<feature type="transmembrane region" description="Helical" evidence="8">
    <location>
        <begin position="210"/>
        <end position="229"/>
    </location>
</feature>
<feature type="transmembrane region" description="Helical" evidence="8">
    <location>
        <begin position="84"/>
        <end position="102"/>
    </location>
</feature>
<dbReference type="PANTHER" id="PTHR33908">
    <property type="entry name" value="MANNOSYLTRANSFERASE YKCB-RELATED"/>
    <property type="match status" value="1"/>
</dbReference>
<dbReference type="InterPro" id="IPR050297">
    <property type="entry name" value="LipidA_mod_glycosyltrf_83"/>
</dbReference>
<feature type="transmembrane region" description="Helical" evidence="8">
    <location>
        <begin position="137"/>
        <end position="157"/>
    </location>
</feature>
<dbReference type="Pfam" id="PF13231">
    <property type="entry name" value="PMT_2"/>
    <property type="match status" value="1"/>
</dbReference>
<comment type="subcellular location">
    <subcellularLocation>
        <location evidence="1">Cell membrane</location>
        <topology evidence="1">Multi-pass membrane protein</topology>
    </subcellularLocation>
</comment>
<dbReference type="InterPro" id="IPR038731">
    <property type="entry name" value="RgtA/B/C-like"/>
</dbReference>
<organism evidence="10 11">
    <name type="scientific">Candidatus Magasanikbacteria bacterium RIFOXYD1_FULL_40_23</name>
    <dbReference type="NCBI Taxonomy" id="1798705"/>
    <lineage>
        <taxon>Bacteria</taxon>
        <taxon>Candidatus Magasanikiibacteriota</taxon>
    </lineage>
</organism>
<dbReference type="EMBL" id="MFRA01000005">
    <property type="protein sequence ID" value="OGH92876.1"/>
    <property type="molecule type" value="Genomic_DNA"/>
</dbReference>
<dbReference type="GO" id="GO:0016763">
    <property type="term" value="F:pentosyltransferase activity"/>
    <property type="evidence" value="ECO:0007669"/>
    <property type="project" value="TreeGrafter"/>
</dbReference>
<dbReference type="Proteomes" id="UP000176634">
    <property type="component" value="Unassembled WGS sequence"/>
</dbReference>
<keyword evidence="3" id="KW-0328">Glycosyltransferase</keyword>
<feature type="transmembrane region" description="Helical" evidence="8">
    <location>
        <begin position="306"/>
        <end position="326"/>
    </location>
</feature>
<dbReference type="STRING" id="1798705.A2563_04395"/>
<feature type="transmembrane region" description="Helical" evidence="8">
    <location>
        <begin position="164"/>
        <end position="190"/>
    </location>
</feature>
<proteinExistence type="predicted"/>
<protein>
    <recommendedName>
        <fullName evidence="9">Glycosyltransferase RgtA/B/C/D-like domain-containing protein</fullName>
    </recommendedName>
</protein>
<keyword evidence="4" id="KW-0808">Transferase</keyword>
<gene>
    <name evidence="10" type="ORF">A2563_04395</name>
</gene>
<feature type="transmembrane region" description="Helical" evidence="8">
    <location>
        <begin position="12"/>
        <end position="30"/>
    </location>
</feature>
<reference evidence="10 11" key="1">
    <citation type="journal article" date="2016" name="Nat. Commun.">
        <title>Thousands of microbial genomes shed light on interconnected biogeochemical processes in an aquifer system.</title>
        <authorList>
            <person name="Anantharaman K."/>
            <person name="Brown C.T."/>
            <person name="Hug L.A."/>
            <person name="Sharon I."/>
            <person name="Castelle C.J."/>
            <person name="Probst A.J."/>
            <person name="Thomas B.C."/>
            <person name="Singh A."/>
            <person name="Wilkins M.J."/>
            <person name="Karaoz U."/>
            <person name="Brodie E.L."/>
            <person name="Williams K.H."/>
            <person name="Hubbard S.S."/>
            <person name="Banfield J.F."/>
        </authorList>
    </citation>
    <scope>NUCLEOTIDE SEQUENCE [LARGE SCALE GENOMIC DNA]</scope>
</reference>
<evidence type="ECO:0000256" key="3">
    <source>
        <dbReference type="ARBA" id="ARBA00022676"/>
    </source>
</evidence>
<evidence type="ECO:0000256" key="8">
    <source>
        <dbReference type="SAM" id="Phobius"/>
    </source>
</evidence>
<dbReference type="GO" id="GO:0009103">
    <property type="term" value="P:lipopolysaccharide biosynthetic process"/>
    <property type="evidence" value="ECO:0007669"/>
    <property type="project" value="UniProtKB-ARBA"/>
</dbReference>
<sequence length="514" mass="59927">MWLRIKNWCSLNKFLVALLILSAFLLFYRISYRTFWGDEMAVLDYLKESPREFLVNYWNKPDNHPPLYYFLVVLVSKILPWNEFMVRFVSAVSGLATVYLVYIFSFRVSGQKKLALLAGLFTAVSSYFVLISQMARYHSLAALFSLLTFYFFYQLFVEGYSKRAWYLFLVSLVATGYTDYPHCFYVVVIVNTFYLYSLIKRKASVSFLKWVGGQLAAVVLLSPLAWMIYNRIAVQGDGGWDKINLLANSWVHIVMAIFFHIYSFLFGENVFPWNYFFFLSGVAVLLGVLFGFIYGLRKKSWTSSQLFVVALSVFTVVLNTFFMNMANPRYNFIVYPKFGFVAFPLWVMVFVLCLSKLPDKIRIALFSLWAVVAIFGLYNFYQATNYLNPSYFRTFESFEYIRDHAKEGEYFAISPHAGPGFFEFYKGKYFNSLKTADWKQIPILEKQARLWYFSAGSEGAETTFDPSMVVPEGYKILEQFDSVPLDPTFKKVKEKVLGRPGYTYKYSLFLLEKI</sequence>
<keyword evidence="5 8" id="KW-0812">Transmembrane</keyword>
<evidence type="ECO:0000256" key="7">
    <source>
        <dbReference type="ARBA" id="ARBA00023136"/>
    </source>
</evidence>
<dbReference type="AlphaFoldDB" id="A0A1F6P9N7"/>
<evidence type="ECO:0000313" key="11">
    <source>
        <dbReference type="Proteomes" id="UP000176634"/>
    </source>
</evidence>
<keyword evidence="7 8" id="KW-0472">Membrane</keyword>
<keyword evidence="6 8" id="KW-1133">Transmembrane helix</keyword>
<feature type="transmembrane region" description="Helical" evidence="8">
    <location>
        <begin position="273"/>
        <end position="294"/>
    </location>
</feature>
<evidence type="ECO:0000256" key="5">
    <source>
        <dbReference type="ARBA" id="ARBA00022692"/>
    </source>
</evidence>
<feature type="transmembrane region" description="Helical" evidence="8">
    <location>
        <begin position="250"/>
        <end position="267"/>
    </location>
</feature>
<feature type="transmembrane region" description="Helical" evidence="8">
    <location>
        <begin position="361"/>
        <end position="381"/>
    </location>
</feature>
<dbReference type="GO" id="GO:0005886">
    <property type="term" value="C:plasma membrane"/>
    <property type="evidence" value="ECO:0007669"/>
    <property type="project" value="UniProtKB-SubCell"/>
</dbReference>
<evidence type="ECO:0000256" key="1">
    <source>
        <dbReference type="ARBA" id="ARBA00004651"/>
    </source>
</evidence>
<feature type="transmembrane region" description="Helical" evidence="8">
    <location>
        <begin position="114"/>
        <end position="131"/>
    </location>
</feature>
<evidence type="ECO:0000313" key="10">
    <source>
        <dbReference type="EMBL" id="OGH92876.1"/>
    </source>
</evidence>
<evidence type="ECO:0000256" key="2">
    <source>
        <dbReference type="ARBA" id="ARBA00022475"/>
    </source>
</evidence>
<evidence type="ECO:0000256" key="6">
    <source>
        <dbReference type="ARBA" id="ARBA00022989"/>
    </source>
</evidence>
<evidence type="ECO:0000259" key="9">
    <source>
        <dbReference type="Pfam" id="PF13231"/>
    </source>
</evidence>
<keyword evidence="2" id="KW-1003">Cell membrane</keyword>
<accession>A0A1F6P9N7</accession>
<comment type="caution">
    <text evidence="10">The sequence shown here is derived from an EMBL/GenBank/DDBJ whole genome shotgun (WGS) entry which is preliminary data.</text>
</comment>
<name>A0A1F6P9N7_9BACT</name>
<evidence type="ECO:0000256" key="4">
    <source>
        <dbReference type="ARBA" id="ARBA00022679"/>
    </source>
</evidence>
<dbReference type="PANTHER" id="PTHR33908:SF11">
    <property type="entry name" value="MEMBRANE PROTEIN"/>
    <property type="match status" value="1"/>
</dbReference>
<feature type="transmembrane region" description="Helical" evidence="8">
    <location>
        <begin position="332"/>
        <end position="354"/>
    </location>
</feature>
<feature type="domain" description="Glycosyltransferase RgtA/B/C/D-like" evidence="9">
    <location>
        <begin position="63"/>
        <end position="226"/>
    </location>
</feature>